<feature type="domain" description="Lipid/polyisoprenoid-binding YceI-like" evidence="2">
    <location>
        <begin position="22"/>
        <end position="185"/>
    </location>
</feature>
<feature type="signal peptide" evidence="1">
    <location>
        <begin position="1"/>
        <end position="19"/>
    </location>
</feature>
<evidence type="ECO:0000313" key="4">
    <source>
        <dbReference type="Proteomes" id="UP000183257"/>
    </source>
</evidence>
<evidence type="ECO:0000259" key="2">
    <source>
        <dbReference type="SMART" id="SM00867"/>
    </source>
</evidence>
<proteinExistence type="predicted"/>
<evidence type="ECO:0000256" key="1">
    <source>
        <dbReference type="SAM" id="SignalP"/>
    </source>
</evidence>
<dbReference type="PANTHER" id="PTHR34406">
    <property type="entry name" value="PROTEIN YCEI"/>
    <property type="match status" value="1"/>
</dbReference>
<keyword evidence="1" id="KW-0732">Signal</keyword>
<dbReference type="RefSeq" id="WP_072304950.1">
    <property type="nucleotide sequence ID" value="NZ_CBDUMO010000085.1"/>
</dbReference>
<dbReference type="PANTHER" id="PTHR34406:SF1">
    <property type="entry name" value="PROTEIN YCEI"/>
    <property type="match status" value="1"/>
</dbReference>
<accession>A0A1K1R6R6</accession>
<dbReference type="Gene3D" id="2.40.128.110">
    <property type="entry name" value="Lipid/polyisoprenoid-binding, YceI-like"/>
    <property type="match status" value="1"/>
</dbReference>
<name>A0A1K1R6R6_9FLAO</name>
<protein>
    <submittedName>
        <fullName evidence="3">Polyisoprenoid-binding protein YceI</fullName>
    </submittedName>
</protein>
<feature type="chain" id="PRO_5012295251" evidence="1">
    <location>
        <begin position="20"/>
        <end position="186"/>
    </location>
</feature>
<dbReference type="InterPro" id="IPR036761">
    <property type="entry name" value="TTHA0802/YceI-like_sf"/>
</dbReference>
<dbReference type="EMBL" id="FPIY01000008">
    <property type="protein sequence ID" value="SFW67831.1"/>
    <property type="molecule type" value="Genomic_DNA"/>
</dbReference>
<organism evidence="3 4">
    <name type="scientific">Cellulophaga fucicola</name>
    <dbReference type="NCBI Taxonomy" id="76595"/>
    <lineage>
        <taxon>Bacteria</taxon>
        <taxon>Pseudomonadati</taxon>
        <taxon>Bacteroidota</taxon>
        <taxon>Flavobacteriia</taxon>
        <taxon>Flavobacteriales</taxon>
        <taxon>Flavobacteriaceae</taxon>
        <taxon>Cellulophaga</taxon>
    </lineage>
</organism>
<evidence type="ECO:0000313" key="3">
    <source>
        <dbReference type="EMBL" id="SFW67831.1"/>
    </source>
</evidence>
<gene>
    <name evidence="3" type="ORF">SAMN05660313_03335</name>
</gene>
<dbReference type="Proteomes" id="UP000183257">
    <property type="component" value="Unassembled WGS sequence"/>
</dbReference>
<dbReference type="SUPFAM" id="SSF101874">
    <property type="entry name" value="YceI-like"/>
    <property type="match status" value="1"/>
</dbReference>
<dbReference type="SMART" id="SM00867">
    <property type="entry name" value="YceI"/>
    <property type="match status" value="1"/>
</dbReference>
<keyword evidence="4" id="KW-1185">Reference proteome</keyword>
<sequence length="186" mass="20250">MKKLSVSILALVFSVAALTAQEKKINTETSNITWKGYKVTGSHEGSLDFKEGSLVFKNDKLSAGEFVVDMTTLTVTDLEGGMKGKLEGHLKSDDFFSTEKNTTSKLVFTVGKATGKNAYAAKGKLTIKGITKPVDFTISVYGSKATASLKVDRTDFDIKYKSGSFIENLGDKAIYDDFDLVVDLQF</sequence>
<dbReference type="STRING" id="76595.SAMN05660313_03335"/>
<dbReference type="AlphaFoldDB" id="A0A1K1R6R6"/>
<dbReference type="InterPro" id="IPR007372">
    <property type="entry name" value="Lipid/polyisoprenoid-bd_YceI"/>
</dbReference>
<dbReference type="OrthoDB" id="951410at2"/>
<reference evidence="4" key="1">
    <citation type="submission" date="2016-11" db="EMBL/GenBank/DDBJ databases">
        <authorList>
            <person name="Varghese N."/>
            <person name="Submissions S."/>
        </authorList>
    </citation>
    <scope>NUCLEOTIDE SEQUENCE [LARGE SCALE GENOMIC DNA]</scope>
    <source>
        <strain evidence="4">DSM 24786</strain>
    </source>
</reference>
<dbReference type="Pfam" id="PF04264">
    <property type="entry name" value="YceI"/>
    <property type="match status" value="1"/>
</dbReference>